<dbReference type="EMBL" id="QVOD01000010">
    <property type="protein sequence ID" value="RFT66914.1"/>
    <property type="molecule type" value="Genomic_DNA"/>
</dbReference>
<reference evidence="4 6" key="2">
    <citation type="submission" date="2018-08" db="EMBL/GenBank/DDBJ databases">
        <title>Bacillus clarus sp. nov. strain PS00077A.</title>
        <authorList>
            <person name="Mendez Acevedo M."/>
            <person name="Carroll L."/>
            <person name="Mukherjee M."/>
            <person name="Wiedmann M."/>
            <person name="Kovac J."/>
        </authorList>
    </citation>
    <scope>NUCLEOTIDE SEQUENCE [LARGE SCALE GENOMIC DNA]</scope>
    <source>
        <strain evidence="4 6">PS00077A</strain>
    </source>
</reference>
<dbReference type="PROSITE" id="PS50887">
    <property type="entry name" value="GGDEF"/>
    <property type="match status" value="1"/>
</dbReference>
<evidence type="ECO:0000313" key="6">
    <source>
        <dbReference type="Proteomes" id="UP000264294"/>
    </source>
</evidence>
<protein>
    <submittedName>
        <fullName evidence="3">Response regulator</fullName>
    </submittedName>
    <submittedName>
        <fullName evidence="4">dGTP triphosphohydrolase</fullName>
    </submittedName>
</protein>
<feature type="domain" description="GGDEF" evidence="2">
    <location>
        <begin position="154"/>
        <end position="251"/>
    </location>
</feature>
<keyword evidence="1" id="KW-0472">Membrane</keyword>
<dbReference type="InterPro" id="IPR029787">
    <property type="entry name" value="Nucleotide_cyclase"/>
</dbReference>
<name>A0A090YXE0_9BACI</name>
<dbReference type="PATRIC" id="fig|1405.8.peg.2373"/>
<gene>
    <name evidence="4" type="ORF">D0U04_10555</name>
    <name evidence="3" type="ORF">DJ93_2193</name>
</gene>
<keyword evidence="1" id="KW-1133">Transmembrane helix</keyword>
<keyword evidence="1" id="KW-0812">Transmembrane</keyword>
<dbReference type="RefSeq" id="WP_042980940.1">
    <property type="nucleotide sequence ID" value="NZ_JMQC01000008.1"/>
</dbReference>
<reference evidence="3 5" key="1">
    <citation type="submission" date="2014-04" db="EMBL/GenBank/DDBJ databases">
        <authorList>
            <person name="Bishop-Lilly K.A."/>
            <person name="Broomall S.M."/>
            <person name="Chain P.S."/>
            <person name="Chertkov O."/>
            <person name="Coyne S.R."/>
            <person name="Daligault H.E."/>
            <person name="Davenport K.W."/>
            <person name="Erkkila T."/>
            <person name="Frey K.G."/>
            <person name="Gibbons H.S."/>
            <person name="Gu W."/>
            <person name="Jaissle J."/>
            <person name="Johnson S.L."/>
            <person name="Koroleva G.I."/>
            <person name="Ladner J.T."/>
            <person name="Lo C.-C."/>
            <person name="Minogue T.D."/>
            <person name="Munk C."/>
            <person name="Palacios G.F."/>
            <person name="Redden C.L."/>
            <person name="Rosenzweig C.N."/>
            <person name="Scholz M.B."/>
            <person name="Teshima H."/>
            <person name="Xu Y."/>
        </authorList>
    </citation>
    <scope>NUCLEOTIDE SEQUENCE [LARGE SCALE GENOMIC DNA]</scope>
    <source>
        <strain evidence="3 5">BHP</strain>
    </source>
</reference>
<evidence type="ECO:0000256" key="1">
    <source>
        <dbReference type="SAM" id="Phobius"/>
    </source>
</evidence>
<dbReference type="EMBL" id="JMQC01000008">
    <property type="protein sequence ID" value="KFN02590.1"/>
    <property type="molecule type" value="Genomic_DNA"/>
</dbReference>
<proteinExistence type="predicted"/>
<evidence type="ECO:0000313" key="4">
    <source>
        <dbReference type="EMBL" id="RFT66914.1"/>
    </source>
</evidence>
<feature type="transmembrane region" description="Helical" evidence="1">
    <location>
        <begin position="85"/>
        <end position="106"/>
    </location>
</feature>
<evidence type="ECO:0000259" key="2">
    <source>
        <dbReference type="PROSITE" id="PS50887"/>
    </source>
</evidence>
<feature type="transmembrane region" description="Helical" evidence="1">
    <location>
        <begin position="31"/>
        <end position="47"/>
    </location>
</feature>
<dbReference type="Proteomes" id="UP000029389">
    <property type="component" value="Unassembled WGS sequence"/>
</dbReference>
<feature type="transmembrane region" description="Helical" evidence="1">
    <location>
        <begin position="54"/>
        <end position="73"/>
    </location>
</feature>
<dbReference type="Gene3D" id="3.30.70.270">
    <property type="match status" value="1"/>
</dbReference>
<comment type="caution">
    <text evidence="3">The sequence shown here is derived from an EMBL/GenBank/DDBJ whole genome shotgun (WGS) entry which is preliminary data.</text>
</comment>
<dbReference type="SUPFAM" id="SSF55073">
    <property type="entry name" value="Nucleotide cyclase"/>
    <property type="match status" value="1"/>
</dbReference>
<organism evidence="3 5">
    <name type="scientific">Bacillus clarus</name>
    <dbReference type="NCBI Taxonomy" id="2338372"/>
    <lineage>
        <taxon>Bacteria</taxon>
        <taxon>Bacillati</taxon>
        <taxon>Bacillota</taxon>
        <taxon>Bacilli</taxon>
        <taxon>Bacillales</taxon>
        <taxon>Bacillaceae</taxon>
        <taxon>Bacillus</taxon>
        <taxon>Bacillus cereus group</taxon>
    </lineage>
</organism>
<evidence type="ECO:0000313" key="5">
    <source>
        <dbReference type="Proteomes" id="UP000029389"/>
    </source>
</evidence>
<evidence type="ECO:0000313" key="3">
    <source>
        <dbReference type="EMBL" id="KFN02590.1"/>
    </source>
</evidence>
<feature type="transmembrane region" description="Helical" evidence="1">
    <location>
        <begin position="7"/>
        <end position="25"/>
    </location>
</feature>
<dbReference type="InterPro" id="IPR000160">
    <property type="entry name" value="GGDEF_dom"/>
</dbReference>
<accession>A0A090YXE0</accession>
<dbReference type="AlphaFoldDB" id="A0A090YXE0"/>
<dbReference type="STRING" id="1405.B7492_28090"/>
<keyword evidence="6" id="KW-1185">Reference proteome</keyword>
<dbReference type="Proteomes" id="UP000264294">
    <property type="component" value="Unassembled WGS sequence"/>
</dbReference>
<dbReference type="InterPro" id="IPR043128">
    <property type="entry name" value="Rev_trsase/Diguanyl_cyclase"/>
</dbReference>
<sequence length="251" mass="29832">MKEKSYKVLSLWILQIIFYFVTVHMTTYEHAFIFTIVYVFVNVLFLFSADKTAFLLFILGTILSVFYLFYEAWLYLWSTAEQLKYMIIHFLMVANFFIIYISTHLLKQLVLENKQLTERVKVLEHYIGESKLLTRQEFERRQALLKTAMNRRNETGILIYFDFTSFSKYTKKSVMDRVSSLLIETVRNDFDLIAEYDSNTLVILLQNTNVTGAEIVISRLRPKMKEWLTQDAMQDIKIKQEQIGTEEPRTL</sequence>